<evidence type="ECO:0000313" key="1">
    <source>
        <dbReference type="EMBL" id="PRW56923.1"/>
    </source>
</evidence>
<comment type="caution">
    <text evidence="1">The sequence shown here is derived from an EMBL/GenBank/DDBJ whole genome shotgun (WGS) entry which is preliminary data.</text>
</comment>
<organism evidence="1 2">
    <name type="scientific">Chlorella sorokiniana</name>
    <name type="common">Freshwater green alga</name>
    <dbReference type="NCBI Taxonomy" id="3076"/>
    <lineage>
        <taxon>Eukaryota</taxon>
        <taxon>Viridiplantae</taxon>
        <taxon>Chlorophyta</taxon>
        <taxon>core chlorophytes</taxon>
        <taxon>Trebouxiophyceae</taxon>
        <taxon>Chlorellales</taxon>
        <taxon>Chlorellaceae</taxon>
        <taxon>Chlorella clade</taxon>
        <taxon>Chlorella</taxon>
    </lineage>
</organism>
<gene>
    <name evidence="1" type="ORF">C2E21_3902</name>
</gene>
<evidence type="ECO:0000313" key="2">
    <source>
        <dbReference type="Proteomes" id="UP000239899"/>
    </source>
</evidence>
<dbReference type="EMBL" id="LHPG02000007">
    <property type="protein sequence ID" value="PRW56923.1"/>
    <property type="molecule type" value="Genomic_DNA"/>
</dbReference>
<keyword evidence="2" id="KW-1185">Reference proteome</keyword>
<dbReference type="OrthoDB" id="10358634at2759"/>
<proteinExistence type="predicted"/>
<dbReference type="AlphaFoldDB" id="A0A2P6TS84"/>
<sequence>MKPASYAEAREAAEAGWGMEELVGPGNLEEVAAAARDAGRPIGMHLYLFRHYDDPWGWEPQDVRELQGLVGSLDPRQLAMRGIMAHPHPGHPAEQKEELVRRFLSLACPVAAALAPAPVALHWADSTEVLRLLGPDGQMHIPGDAGGGSHNGSSSNIEWWARVGRLAYGPDPEVNRRLGGRLAPVMRWEAPVSSVEWEDVVGHRRLVATVDLSRSPGRYPAPSWWAGTNAYAASSLNDMAQPASFVSIHGQRLRLAAVPRGEGRMLRVDVTDAEAPVRPGDTVCLLGDERGLQDLADEMGSDWYNAALCLRGAAPMEGSDWWPPACNLPF</sequence>
<dbReference type="Proteomes" id="UP000239899">
    <property type="component" value="Unassembled WGS sequence"/>
</dbReference>
<reference evidence="1 2" key="1">
    <citation type="journal article" date="2018" name="Plant J.">
        <title>Genome sequences of Chlorella sorokiniana UTEX 1602 and Micractinium conductrix SAG 241.80: implications to maltose excretion by a green alga.</title>
        <authorList>
            <person name="Arriola M.B."/>
            <person name="Velmurugan N."/>
            <person name="Zhang Y."/>
            <person name="Plunkett M.H."/>
            <person name="Hondzo H."/>
            <person name="Barney B.M."/>
        </authorList>
    </citation>
    <scope>NUCLEOTIDE SEQUENCE [LARGE SCALE GENOMIC DNA]</scope>
    <source>
        <strain evidence="2">UTEX 1602</strain>
    </source>
</reference>
<protein>
    <submittedName>
        <fullName evidence="1">Alanine racemase</fullName>
    </submittedName>
</protein>
<name>A0A2P6TS84_CHLSO</name>
<accession>A0A2P6TS84</accession>